<reference evidence="1" key="1">
    <citation type="submission" date="2019-08" db="EMBL/GenBank/DDBJ databases">
        <title>Genome sequence of Clostridiales bacterium MT110.</title>
        <authorList>
            <person name="Cao J."/>
        </authorList>
    </citation>
    <scope>NUCLEOTIDE SEQUENCE</scope>
    <source>
        <strain evidence="1">MT110</strain>
    </source>
</reference>
<sequence>MKGRINSFQSMGAADGPGIRFVVFVQGCPLRCVYCHNPETWDPSAGEEWETEEIAEKVLRYRSYFGTQGGITISGGEPLLQWEFVAELFRQLKEKGIHTVLDTSGIGSLAGAREVLKYTDLVMCDLKFAGNNEYQRYCGGSMDQVLRFLKLTEEKKIPLRIRHVVVPGLTDSISSVRRIRKRGESFSNYEGLELLPFRKLCLGKYEEMGLPFPLSGCPECPDRVIQELGAMV</sequence>
<proteinExistence type="predicted"/>
<evidence type="ECO:0000313" key="2">
    <source>
        <dbReference type="Proteomes" id="UP000594014"/>
    </source>
</evidence>
<protein>
    <submittedName>
        <fullName evidence="1">Pyruvate formate lyase-activating protein</fullName>
        <ecNumber evidence="1">1.97.1.4</ecNumber>
    </submittedName>
</protein>
<organism evidence="1 2">
    <name type="scientific">Anoxybacterium hadale</name>
    <dbReference type="NCBI Taxonomy" id="3408580"/>
    <lineage>
        <taxon>Bacteria</taxon>
        <taxon>Bacillati</taxon>
        <taxon>Bacillota</taxon>
        <taxon>Clostridia</taxon>
        <taxon>Peptostreptococcales</taxon>
        <taxon>Anaerovoracaceae</taxon>
        <taxon>Anoxybacterium</taxon>
    </lineage>
</organism>
<keyword evidence="1" id="KW-0670">Pyruvate</keyword>
<accession>A0ACD1A776</accession>
<dbReference type="Proteomes" id="UP000594014">
    <property type="component" value="Chromosome"/>
</dbReference>
<evidence type="ECO:0000313" key="1">
    <source>
        <dbReference type="EMBL" id="QOX62187.1"/>
    </source>
</evidence>
<keyword evidence="2" id="KW-1185">Reference proteome</keyword>
<name>A0ACD1A776_9FIRM</name>
<dbReference type="EC" id="1.97.1.4" evidence="1"/>
<dbReference type="EMBL" id="CP042469">
    <property type="protein sequence ID" value="QOX62187.1"/>
    <property type="molecule type" value="Genomic_DNA"/>
</dbReference>
<keyword evidence="1" id="KW-0560">Oxidoreductase</keyword>
<gene>
    <name evidence="1" type="primary">pflA</name>
    <name evidence="1" type="ORF">FRZ06_01880</name>
</gene>
<keyword evidence="1" id="KW-0456">Lyase</keyword>